<reference evidence="1" key="2">
    <citation type="journal article" date="2014" name="ISME J.">
        <title>Microbial stratification in low pH oxic and suboxic macroscopic growths along an acid mine drainage.</title>
        <authorList>
            <person name="Mendez-Garcia C."/>
            <person name="Mesa V."/>
            <person name="Sprenger R.R."/>
            <person name="Richter M."/>
            <person name="Diez M.S."/>
            <person name="Solano J."/>
            <person name="Bargiela R."/>
            <person name="Golyshina O.V."/>
            <person name="Manteca A."/>
            <person name="Ramos J.L."/>
            <person name="Gallego J.R."/>
            <person name="Llorente I."/>
            <person name="Martins Dos Santos V.A."/>
            <person name="Jensen O.N."/>
            <person name="Pelaez A.I."/>
            <person name="Sanchez J."/>
            <person name="Ferrer M."/>
        </authorList>
    </citation>
    <scope>NUCLEOTIDE SEQUENCE</scope>
</reference>
<proteinExistence type="predicted"/>
<accession>T0ZBY5</accession>
<evidence type="ECO:0000313" key="1">
    <source>
        <dbReference type="EMBL" id="EQD41577.1"/>
    </source>
</evidence>
<name>T0ZBY5_9ZZZZ</name>
<organism evidence="1">
    <name type="scientific">mine drainage metagenome</name>
    <dbReference type="NCBI Taxonomy" id="410659"/>
    <lineage>
        <taxon>unclassified sequences</taxon>
        <taxon>metagenomes</taxon>
        <taxon>ecological metagenomes</taxon>
    </lineage>
</organism>
<dbReference type="EMBL" id="AUZY01009592">
    <property type="protein sequence ID" value="EQD41577.1"/>
    <property type="molecule type" value="Genomic_DNA"/>
</dbReference>
<sequence>MTYDRYWDEIIERIRDTPWWASEQPKNAKEAAVWDGRAAMLDAIFYEVTSPTRRSTARAKTARR</sequence>
<protein>
    <submittedName>
        <fullName evidence="1">Uncharacterized protein</fullName>
    </submittedName>
</protein>
<dbReference type="AlphaFoldDB" id="T0ZBY5"/>
<reference evidence="1" key="1">
    <citation type="submission" date="2013-08" db="EMBL/GenBank/DDBJ databases">
        <authorList>
            <person name="Mendez C."/>
            <person name="Richter M."/>
            <person name="Ferrer M."/>
            <person name="Sanchez J."/>
        </authorList>
    </citation>
    <scope>NUCLEOTIDE SEQUENCE</scope>
</reference>
<gene>
    <name evidence="1" type="ORF">B1B_14477</name>
</gene>
<comment type="caution">
    <text evidence="1">The sequence shown here is derived from an EMBL/GenBank/DDBJ whole genome shotgun (WGS) entry which is preliminary data.</text>
</comment>